<evidence type="ECO:0000313" key="2">
    <source>
        <dbReference type="Proteomes" id="UP000188268"/>
    </source>
</evidence>
<proteinExistence type="predicted"/>
<organism evidence="1 2">
    <name type="scientific">Corchorus capsularis</name>
    <name type="common">Jute</name>
    <dbReference type="NCBI Taxonomy" id="210143"/>
    <lineage>
        <taxon>Eukaryota</taxon>
        <taxon>Viridiplantae</taxon>
        <taxon>Streptophyta</taxon>
        <taxon>Embryophyta</taxon>
        <taxon>Tracheophyta</taxon>
        <taxon>Spermatophyta</taxon>
        <taxon>Magnoliopsida</taxon>
        <taxon>eudicotyledons</taxon>
        <taxon>Gunneridae</taxon>
        <taxon>Pentapetalae</taxon>
        <taxon>rosids</taxon>
        <taxon>malvids</taxon>
        <taxon>Malvales</taxon>
        <taxon>Malvaceae</taxon>
        <taxon>Grewioideae</taxon>
        <taxon>Apeibeae</taxon>
        <taxon>Corchorus</taxon>
    </lineage>
</organism>
<dbReference type="EMBL" id="AWWV01006593">
    <property type="protein sequence ID" value="OMP00812.1"/>
    <property type="molecule type" value="Genomic_DNA"/>
</dbReference>
<protein>
    <submittedName>
        <fullName evidence="1">Uncharacterized protein</fullName>
    </submittedName>
</protein>
<dbReference type="AlphaFoldDB" id="A0A1R3K146"/>
<reference evidence="1 2" key="1">
    <citation type="submission" date="2013-09" db="EMBL/GenBank/DDBJ databases">
        <title>Corchorus capsularis genome sequencing.</title>
        <authorList>
            <person name="Alam M."/>
            <person name="Haque M.S."/>
            <person name="Islam M.S."/>
            <person name="Emdad E.M."/>
            <person name="Islam M.M."/>
            <person name="Ahmed B."/>
            <person name="Halim A."/>
            <person name="Hossen Q.M.M."/>
            <person name="Hossain M.Z."/>
            <person name="Ahmed R."/>
            <person name="Khan M.M."/>
            <person name="Islam R."/>
            <person name="Rashid M.M."/>
            <person name="Khan S.A."/>
            <person name="Rahman M.S."/>
            <person name="Alam M."/>
        </authorList>
    </citation>
    <scope>NUCLEOTIDE SEQUENCE [LARGE SCALE GENOMIC DNA]</scope>
    <source>
        <strain evidence="2">cv. CVL-1</strain>
        <tissue evidence="1">Whole seedling</tissue>
    </source>
</reference>
<feature type="non-terminal residue" evidence="1">
    <location>
        <position position="27"/>
    </location>
</feature>
<accession>A0A1R3K146</accession>
<feature type="non-terminal residue" evidence="1">
    <location>
        <position position="1"/>
    </location>
</feature>
<comment type="caution">
    <text evidence="1">The sequence shown here is derived from an EMBL/GenBank/DDBJ whole genome shotgun (WGS) entry which is preliminary data.</text>
</comment>
<sequence length="27" mass="3097">ALFCYLCLDYFVTALQWCLDSGVLLLL</sequence>
<dbReference type="Gramene" id="OMP00812">
    <property type="protein sequence ID" value="OMP00812"/>
    <property type="gene ID" value="CCACVL1_03295"/>
</dbReference>
<dbReference type="Proteomes" id="UP000188268">
    <property type="component" value="Unassembled WGS sequence"/>
</dbReference>
<name>A0A1R3K146_COCAP</name>
<gene>
    <name evidence="1" type="ORF">CCACVL1_03295</name>
</gene>
<keyword evidence="2" id="KW-1185">Reference proteome</keyword>
<evidence type="ECO:0000313" key="1">
    <source>
        <dbReference type="EMBL" id="OMP00812.1"/>
    </source>
</evidence>